<dbReference type="PANTHER" id="PTHR46696:SF4">
    <property type="entry name" value="BIOTIN BIOSYNTHESIS CYTOCHROME P450"/>
    <property type="match status" value="1"/>
</dbReference>
<protein>
    <submittedName>
        <fullName evidence="2">Cytochrome P450</fullName>
    </submittedName>
</protein>
<dbReference type="Gene3D" id="1.10.630.10">
    <property type="entry name" value="Cytochrome P450"/>
    <property type="match status" value="1"/>
</dbReference>
<dbReference type="InterPro" id="IPR002397">
    <property type="entry name" value="Cyt_P450_B"/>
</dbReference>
<dbReference type="Proteomes" id="UP001527866">
    <property type="component" value="Unassembled WGS sequence"/>
</dbReference>
<dbReference type="InterPro" id="IPR001128">
    <property type="entry name" value="Cyt_P450"/>
</dbReference>
<dbReference type="PRINTS" id="PR00359">
    <property type="entry name" value="BP450"/>
</dbReference>
<accession>A0ABT4U8I6</accession>
<evidence type="ECO:0000313" key="3">
    <source>
        <dbReference type="Proteomes" id="UP001527866"/>
    </source>
</evidence>
<organism evidence="2 3">
    <name type="scientific">Nocardiopsis endophytica</name>
    <dbReference type="NCBI Taxonomy" id="3018445"/>
    <lineage>
        <taxon>Bacteria</taxon>
        <taxon>Bacillati</taxon>
        <taxon>Actinomycetota</taxon>
        <taxon>Actinomycetes</taxon>
        <taxon>Streptosporangiales</taxon>
        <taxon>Nocardiopsidaceae</taxon>
        <taxon>Nocardiopsis</taxon>
    </lineage>
</organism>
<keyword evidence="3" id="KW-1185">Reference proteome</keyword>
<gene>
    <name evidence="2" type="ORF">O4J56_21690</name>
</gene>
<dbReference type="InterPro" id="IPR036396">
    <property type="entry name" value="Cyt_P450_sf"/>
</dbReference>
<dbReference type="SUPFAM" id="SSF48264">
    <property type="entry name" value="Cytochrome P450"/>
    <property type="match status" value="1"/>
</dbReference>
<reference evidence="2 3" key="1">
    <citation type="submission" date="2023-01" db="EMBL/GenBank/DDBJ databases">
        <title>Draft genome sequence of Nocardiopsis sp. RSe5-2 isolated from halophytes.</title>
        <authorList>
            <person name="Duangmal K."/>
            <person name="Chantavorakit T."/>
        </authorList>
    </citation>
    <scope>NUCLEOTIDE SEQUENCE [LARGE SCALE GENOMIC DNA]</scope>
    <source>
        <strain evidence="2 3">RSe5-2</strain>
    </source>
</reference>
<name>A0ABT4U8I6_9ACTN</name>
<dbReference type="EMBL" id="JAQFWQ010000072">
    <property type="protein sequence ID" value="MDA2813273.1"/>
    <property type="molecule type" value="Genomic_DNA"/>
</dbReference>
<comment type="caution">
    <text evidence="2">The sequence shown here is derived from an EMBL/GenBank/DDBJ whole genome shotgun (WGS) entry which is preliminary data.</text>
</comment>
<evidence type="ECO:0000256" key="1">
    <source>
        <dbReference type="ARBA" id="ARBA00010617"/>
    </source>
</evidence>
<dbReference type="Pfam" id="PF00067">
    <property type="entry name" value="p450"/>
    <property type="match status" value="1"/>
</dbReference>
<evidence type="ECO:0000313" key="2">
    <source>
        <dbReference type="EMBL" id="MDA2813273.1"/>
    </source>
</evidence>
<proteinExistence type="inferred from homology"/>
<sequence>MTSTMTPSALADDSCWTRTDEMFAMLAEYRRKEPVVWVEGDFLPFWLVTRHADITAIESRPALFTNRPGPILEYAEPPAETAEGDLCPLPHRDGEDHRAHRAIAQGWFKYRNMRDLEPRAADLARQAVDELLAQGPECDFVDTVAARFPLRMILSVLGLPDADYPQMYRATQTMAWDKEPEEAWNNWQDCLALFGRVTEDRRARPNGDMSSAIANGRVGGRLLEEPDLTTYYMLIADAGYETTAFAIATGLFELLRHPDQLELLRREPDRIPGAVEEILRWSSPVRHFLRTAQEDTEVSGVKIRKGERVMLSYPSANRDEEVFADAERFDVTREDAGRHLAFGGHGPHHCIGAPLSRMEMRLLFTELLTRTDAIEAAGEAEFKGSAFLGGVKSLPVRVTAAAGAART</sequence>
<dbReference type="RefSeq" id="WP_270688180.1">
    <property type="nucleotide sequence ID" value="NZ_JAQFWQ010000072.1"/>
</dbReference>
<dbReference type="PANTHER" id="PTHR46696">
    <property type="entry name" value="P450, PUTATIVE (EUROFUNG)-RELATED"/>
    <property type="match status" value="1"/>
</dbReference>
<comment type="similarity">
    <text evidence="1">Belongs to the cytochrome P450 family.</text>
</comment>